<dbReference type="SUPFAM" id="SSF47095">
    <property type="entry name" value="HMG-box"/>
    <property type="match status" value="1"/>
</dbReference>
<gene>
    <name evidence="4" type="primary">HMG78</name>
    <name evidence="5" type="ORF">RhiirA4_531123</name>
</gene>
<dbReference type="Proteomes" id="UP000234323">
    <property type="component" value="Unassembled WGS sequence"/>
</dbReference>
<reference evidence="4" key="1">
    <citation type="submission" date="2015-06" db="EMBL/GenBank/DDBJ databases">
        <title>Evolution and Diversity of Sexually-Related Genes in an Arbuscular Mycorrhizal Fungi.</title>
        <authorList>
            <person name="Charron P."/>
            <person name="Marton T."/>
            <person name="Corradi N."/>
        </authorList>
    </citation>
    <scope>NUCLEOTIDE SEQUENCE</scope>
    <source>
        <strain evidence="4">A4</strain>
    </source>
</reference>
<reference evidence="5 6" key="2">
    <citation type="submission" date="2015-10" db="EMBL/GenBank/DDBJ databases">
        <title>Genome analyses suggest a sexual origin of heterokaryosis in a supposedly ancient asexual fungus.</title>
        <authorList>
            <person name="Ropars J."/>
            <person name="Sedzielewska K."/>
            <person name="Noel J."/>
            <person name="Charron P."/>
            <person name="Farinelli L."/>
            <person name="Marton T."/>
            <person name="Kruger M."/>
            <person name="Pelin A."/>
            <person name="Brachmann A."/>
            <person name="Corradi N."/>
        </authorList>
    </citation>
    <scope>NUCLEOTIDE SEQUENCE [LARGE SCALE GENOMIC DNA]</scope>
    <source>
        <strain evidence="5 6">A4</strain>
    </source>
</reference>
<dbReference type="VEuPathDB" id="FungiDB:FUN_019011"/>
<dbReference type="EMBL" id="LLXI01000091">
    <property type="protein sequence ID" value="PKY40208.1"/>
    <property type="molecule type" value="Genomic_DNA"/>
</dbReference>
<keyword evidence="6" id="KW-1185">Reference proteome</keyword>
<evidence type="ECO:0000256" key="2">
    <source>
        <dbReference type="SAM" id="MobiDB-lite"/>
    </source>
</evidence>
<dbReference type="VEuPathDB" id="FungiDB:RhiirFUN_015482"/>
<protein>
    <submittedName>
        <fullName evidence="4">MATA-HMG</fullName>
    </submittedName>
</protein>
<evidence type="ECO:0000259" key="3">
    <source>
        <dbReference type="Pfam" id="PF00505"/>
    </source>
</evidence>
<dbReference type="InterPro" id="IPR009071">
    <property type="entry name" value="HMG_box_dom"/>
</dbReference>
<name>A0A1B1EUC4_9GLOM</name>
<keyword evidence="1" id="KW-0175">Coiled coil</keyword>
<proteinExistence type="predicted"/>
<evidence type="ECO:0000313" key="6">
    <source>
        <dbReference type="Proteomes" id="UP000234323"/>
    </source>
</evidence>
<evidence type="ECO:0000313" key="5">
    <source>
        <dbReference type="EMBL" id="PKY40208.1"/>
    </source>
</evidence>
<feature type="coiled-coil region" evidence="1">
    <location>
        <begin position="90"/>
        <end position="117"/>
    </location>
</feature>
<dbReference type="Gene3D" id="1.10.30.10">
    <property type="entry name" value="High mobility group box domain"/>
    <property type="match status" value="1"/>
</dbReference>
<dbReference type="VEuPathDB" id="FungiDB:RhiirA1_448450"/>
<dbReference type="EMBL" id="KT212659">
    <property type="protein sequence ID" value="ANQ32401.1"/>
    <property type="molecule type" value="Genomic_DNA"/>
</dbReference>
<evidence type="ECO:0000313" key="4">
    <source>
        <dbReference type="EMBL" id="ANQ32401.1"/>
    </source>
</evidence>
<dbReference type="OrthoDB" id="2373005at2759"/>
<feature type="region of interest" description="Disordered" evidence="2">
    <location>
        <begin position="120"/>
        <end position="165"/>
    </location>
</feature>
<dbReference type="InterPro" id="IPR036910">
    <property type="entry name" value="HMG_box_dom_sf"/>
</dbReference>
<sequence>MSSSVFYRHRVFINSNDPGIHNQIIDGTQPIIKLPFPPYIDPYDLIIKSQDGKIPSRSPNAFIIYRKVFIETARNEGYVLPMTVISSMASQSWERENEEVKEEYKRLSREAFDIRNEMLPKEKRKRKRGKWNIISFEKSNRSRKNPVQRPSHQEVTNSTSNISPVNVNLNNNNNNNEINNETSSIIPSFEQFNFDFTQYMNNMIPSPEIPEMYNSPGSSIISSPEINDYTPPAENNLIETETPILYEEELFNLIPINNEIRNTEQFFNYNFDESQINPINPTFSTIYQPSELNFNFYHY</sequence>
<dbReference type="Pfam" id="PF00505">
    <property type="entry name" value="HMG_box"/>
    <property type="match status" value="1"/>
</dbReference>
<feature type="compositionally biased region" description="Polar residues" evidence="2">
    <location>
        <begin position="148"/>
        <end position="159"/>
    </location>
</feature>
<evidence type="ECO:0000256" key="1">
    <source>
        <dbReference type="SAM" id="Coils"/>
    </source>
</evidence>
<feature type="domain" description="HMG box" evidence="3">
    <location>
        <begin position="55"/>
        <end position="110"/>
    </location>
</feature>
<accession>A0A1B1EUC4</accession>
<organism evidence="4">
    <name type="scientific">Rhizophagus irregularis</name>
    <dbReference type="NCBI Taxonomy" id="588596"/>
    <lineage>
        <taxon>Eukaryota</taxon>
        <taxon>Fungi</taxon>
        <taxon>Fungi incertae sedis</taxon>
        <taxon>Mucoromycota</taxon>
        <taxon>Glomeromycotina</taxon>
        <taxon>Glomeromycetes</taxon>
        <taxon>Glomerales</taxon>
        <taxon>Glomeraceae</taxon>
        <taxon>Rhizophagus</taxon>
    </lineage>
</organism>
<dbReference type="AlphaFoldDB" id="A0A1B1EUC4"/>